<gene>
    <name evidence="1" type="ORF">NLG97_g9890</name>
</gene>
<proteinExistence type="predicted"/>
<sequence>MKYHAAVIFGSLAACVAAMPTPAEQSEQAGSAPNPFDAFGALVHVIDEIVDTPLRLIPGVDCFIPDPNYDGLPGSKGEDQKAACGKKFGP</sequence>
<name>A0ACC1QHG8_9HYPO</name>
<accession>A0ACC1QHG8</accession>
<dbReference type="Proteomes" id="UP001148737">
    <property type="component" value="Unassembled WGS sequence"/>
</dbReference>
<comment type="caution">
    <text evidence="1">The sequence shown here is derived from an EMBL/GenBank/DDBJ whole genome shotgun (WGS) entry which is preliminary data.</text>
</comment>
<evidence type="ECO:0000313" key="2">
    <source>
        <dbReference type="Proteomes" id="UP001148737"/>
    </source>
</evidence>
<dbReference type="EMBL" id="JANAKD010002209">
    <property type="protein sequence ID" value="KAJ3474338.1"/>
    <property type="molecule type" value="Genomic_DNA"/>
</dbReference>
<organism evidence="1 2">
    <name type="scientific">Lecanicillium saksenae</name>
    <dbReference type="NCBI Taxonomy" id="468837"/>
    <lineage>
        <taxon>Eukaryota</taxon>
        <taxon>Fungi</taxon>
        <taxon>Dikarya</taxon>
        <taxon>Ascomycota</taxon>
        <taxon>Pezizomycotina</taxon>
        <taxon>Sordariomycetes</taxon>
        <taxon>Hypocreomycetidae</taxon>
        <taxon>Hypocreales</taxon>
        <taxon>Cordycipitaceae</taxon>
        <taxon>Lecanicillium</taxon>
    </lineage>
</organism>
<reference evidence="1" key="1">
    <citation type="submission" date="2022-07" db="EMBL/GenBank/DDBJ databases">
        <title>Genome Sequence of Lecanicillium saksenae.</title>
        <authorList>
            <person name="Buettner E."/>
        </authorList>
    </citation>
    <scope>NUCLEOTIDE SEQUENCE</scope>
    <source>
        <strain evidence="1">VT-O1</strain>
    </source>
</reference>
<evidence type="ECO:0000313" key="1">
    <source>
        <dbReference type="EMBL" id="KAJ3474338.1"/>
    </source>
</evidence>
<keyword evidence="2" id="KW-1185">Reference proteome</keyword>
<protein>
    <submittedName>
        <fullName evidence="1">Uncharacterized protein</fullName>
    </submittedName>
</protein>